<protein>
    <submittedName>
        <fullName evidence="1">Uncharacterized protein</fullName>
    </submittedName>
</protein>
<dbReference type="RefSeq" id="WP_157585785.1">
    <property type="nucleotide sequence ID" value="NZ_WPIN01000004.1"/>
</dbReference>
<keyword evidence="2" id="KW-1185">Reference proteome</keyword>
<proteinExistence type="predicted"/>
<evidence type="ECO:0000313" key="1">
    <source>
        <dbReference type="EMBL" id="MVM31178.1"/>
    </source>
</evidence>
<dbReference type="AlphaFoldDB" id="A0A7K1SBX5"/>
<sequence>MINPEEYKKPEYMNHPIVGKYMDRFFFLVDDLYLETDNKPMDEEVSMLKTILRVVFSRVAIDGEMAELDDILHMHFPIEYEPETGNSIPSLTEYPLSTSN</sequence>
<dbReference type="Proteomes" id="UP000436006">
    <property type="component" value="Unassembled WGS sequence"/>
</dbReference>
<accession>A0A7K1SBX5</accession>
<organism evidence="1 2">
    <name type="scientific">Spirosoma arboris</name>
    <dbReference type="NCBI Taxonomy" id="2682092"/>
    <lineage>
        <taxon>Bacteria</taxon>
        <taxon>Pseudomonadati</taxon>
        <taxon>Bacteroidota</taxon>
        <taxon>Cytophagia</taxon>
        <taxon>Cytophagales</taxon>
        <taxon>Cytophagaceae</taxon>
        <taxon>Spirosoma</taxon>
    </lineage>
</organism>
<name>A0A7K1SBX5_9BACT</name>
<evidence type="ECO:0000313" key="2">
    <source>
        <dbReference type="Proteomes" id="UP000436006"/>
    </source>
</evidence>
<dbReference type="EMBL" id="WPIN01000004">
    <property type="protein sequence ID" value="MVM31178.1"/>
    <property type="molecule type" value="Genomic_DNA"/>
</dbReference>
<reference evidence="1 2" key="1">
    <citation type="submission" date="2019-12" db="EMBL/GenBank/DDBJ databases">
        <title>Spirosoma sp. HMF4905 genome sequencing and assembly.</title>
        <authorList>
            <person name="Kang H."/>
            <person name="Cha I."/>
            <person name="Kim H."/>
            <person name="Joh K."/>
        </authorList>
    </citation>
    <scope>NUCLEOTIDE SEQUENCE [LARGE SCALE GENOMIC DNA]</scope>
    <source>
        <strain evidence="1 2">HMF4905</strain>
    </source>
</reference>
<comment type="caution">
    <text evidence="1">The sequence shown here is derived from an EMBL/GenBank/DDBJ whole genome shotgun (WGS) entry which is preliminary data.</text>
</comment>
<gene>
    <name evidence="1" type="ORF">GO755_14140</name>
</gene>